<comment type="caution">
    <text evidence="2">The sequence shown here is derived from an EMBL/GenBank/DDBJ whole genome shotgun (WGS) entry which is preliminary data.</text>
</comment>
<organism evidence="2 3">
    <name type="scientific">Dipteronia sinensis</name>
    <dbReference type="NCBI Taxonomy" id="43782"/>
    <lineage>
        <taxon>Eukaryota</taxon>
        <taxon>Viridiplantae</taxon>
        <taxon>Streptophyta</taxon>
        <taxon>Embryophyta</taxon>
        <taxon>Tracheophyta</taxon>
        <taxon>Spermatophyta</taxon>
        <taxon>Magnoliopsida</taxon>
        <taxon>eudicotyledons</taxon>
        <taxon>Gunneridae</taxon>
        <taxon>Pentapetalae</taxon>
        <taxon>rosids</taxon>
        <taxon>malvids</taxon>
        <taxon>Sapindales</taxon>
        <taxon>Sapindaceae</taxon>
        <taxon>Hippocastanoideae</taxon>
        <taxon>Acereae</taxon>
        <taxon>Dipteronia</taxon>
    </lineage>
</organism>
<dbReference type="SUPFAM" id="SSF53098">
    <property type="entry name" value="Ribonuclease H-like"/>
    <property type="match status" value="1"/>
</dbReference>
<feature type="domain" description="RNase H type-1" evidence="1">
    <location>
        <begin position="42"/>
        <end position="158"/>
    </location>
</feature>
<proteinExistence type="predicted"/>
<dbReference type="AlphaFoldDB" id="A0AAE0DRR9"/>
<name>A0AAE0DRR9_9ROSI</name>
<dbReference type="InterPro" id="IPR012337">
    <property type="entry name" value="RNaseH-like_sf"/>
</dbReference>
<dbReference type="Proteomes" id="UP001281410">
    <property type="component" value="Unassembled WGS sequence"/>
</dbReference>
<evidence type="ECO:0000313" key="2">
    <source>
        <dbReference type="EMBL" id="KAK3183781.1"/>
    </source>
</evidence>
<dbReference type="Gene3D" id="3.30.420.10">
    <property type="entry name" value="Ribonuclease H-like superfamily/Ribonuclease H"/>
    <property type="match status" value="1"/>
</dbReference>
<dbReference type="GO" id="GO:0004523">
    <property type="term" value="F:RNA-DNA hybrid ribonuclease activity"/>
    <property type="evidence" value="ECO:0007669"/>
    <property type="project" value="InterPro"/>
</dbReference>
<keyword evidence="3" id="KW-1185">Reference proteome</keyword>
<dbReference type="PANTHER" id="PTHR47723:SF22">
    <property type="entry name" value="RNASE H TYPE-1 DOMAIN-CONTAINING PROTEIN"/>
    <property type="match status" value="1"/>
</dbReference>
<evidence type="ECO:0000259" key="1">
    <source>
        <dbReference type="Pfam" id="PF13456"/>
    </source>
</evidence>
<dbReference type="InterPro" id="IPR036397">
    <property type="entry name" value="RNaseH_sf"/>
</dbReference>
<dbReference type="InterPro" id="IPR053151">
    <property type="entry name" value="RNase_H-like"/>
</dbReference>
<accession>A0AAE0DRR9</accession>
<dbReference type="GO" id="GO:0003676">
    <property type="term" value="F:nucleic acid binding"/>
    <property type="evidence" value="ECO:0007669"/>
    <property type="project" value="InterPro"/>
</dbReference>
<reference evidence="2" key="1">
    <citation type="journal article" date="2023" name="Plant J.">
        <title>Genome sequences and population genomics provide insights into the demographic history, inbreeding, and mutation load of two 'living fossil' tree species of Dipteronia.</title>
        <authorList>
            <person name="Feng Y."/>
            <person name="Comes H.P."/>
            <person name="Chen J."/>
            <person name="Zhu S."/>
            <person name="Lu R."/>
            <person name="Zhang X."/>
            <person name="Li P."/>
            <person name="Qiu J."/>
            <person name="Olsen K.M."/>
            <person name="Qiu Y."/>
        </authorList>
    </citation>
    <scope>NUCLEOTIDE SEQUENCE</scope>
    <source>
        <strain evidence="2">NBL</strain>
    </source>
</reference>
<protein>
    <recommendedName>
        <fullName evidence="1">RNase H type-1 domain-containing protein</fullName>
    </recommendedName>
</protein>
<dbReference type="CDD" id="cd06222">
    <property type="entry name" value="RNase_H_like"/>
    <property type="match status" value="1"/>
</dbReference>
<evidence type="ECO:0000313" key="3">
    <source>
        <dbReference type="Proteomes" id="UP001281410"/>
    </source>
</evidence>
<dbReference type="InterPro" id="IPR002156">
    <property type="entry name" value="RNaseH_domain"/>
</dbReference>
<sequence length="171" mass="18970">MSQWEGSRPEGYYPKCGSIVTKVWQPPTDGSLKFNVDRSARGCPGMAGMGGVLRNHYGRALDHFSIHMGIQDSNLAEILGFHKARQWCVTNPVLQSVEVIIVSDSMVAISWINDVGFGSLKHVRTIYDIRNMTSFHGNLKIIHNHRASNSFADMLAKRGSNNEGDLMYMGG</sequence>
<dbReference type="InterPro" id="IPR044730">
    <property type="entry name" value="RNase_H-like_dom_plant"/>
</dbReference>
<dbReference type="PANTHER" id="PTHR47723">
    <property type="entry name" value="OS05G0353850 PROTEIN"/>
    <property type="match status" value="1"/>
</dbReference>
<dbReference type="EMBL" id="JANJYJ010000010">
    <property type="protein sequence ID" value="KAK3183781.1"/>
    <property type="molecule type" value="Genomic_DNA"/>
</dbReference>
<dbReference type="Pfam" id="PF13456">
    <property type="entry name" value="RVT_3"/>
    <property type="match status" value="1"/>
</dbReference>
<gene>
    <name evidence="2" type="ORF">Dsin_031067</name>
</gene>